<evidence type="ECO:0000259" key="2">
    <source>
        <dbReference type="PROSITE" id="PS50828"/>
    </source>
</evidence>
<feature type="domain" description="Smr" evidence="2">
    <location>
        <begin position="255"/>
        <end position="339"/>
    </location>
</feature>
<dbReference type="EMBL" id="BLVO01000012">
    <property type="protein sequence ID" value="GFM32988.1"/>
    <property type="molecule type" value="Genomic_DNA"/>
</dbReference>
<feature type="compositionally biased region" description="Basic and acidic residues" evidence="1">
    <location>
        <begin position="186"/>
        <end position="198"/>
    </location>
</feature>
<feature type="compositionally biased region" description="Low complexity" evidence="1">
    <location>
        <begin position="87"/>
        <end position="100"/>
    </location>
</feature>
<dbReference type="Proteomes" id="UP000503840">
    <property type="component" value="Unassembled WGS sequence"/>
</dbReference>
<evidence type="ECO:0000256" key="1">
    <source>
        <dbReference type="SAM" id="MobiDB-lite"/>
    </source>
</evidence>
<sequence length="361" mass="39132">MSFEEANPFRKLDKKQFKDAENPDGKSAGAQKGAQSSGQSGRAKGANRVGMAQGAEPEEGMADFMRAMTGVARMDGKGGAAGKKPEAAAGSRAGSGAPAESSRKSGANEDEGMFSMADLDEFKAVTRKGASQKMKPSHEDSGARQRSRDAVVKRSDEAFEEKPAEASPEDIDFIQAMEGVSGITSRGRDIRKHPEPVRKGQGAVHAAQALQDLLDGTIEFQLEYSEEFIQGHVSGFDPMVLGKLRSGQYSPEGHLDLHGMVAQEAYDALVTFMRMAYTKGLRTVLLIPGRGRNSPEGFSVLREKVQHWLTRDPFKRVVLAFCTAQPRDGGAGAIYVMLRKLKKSHGKIQWDRTPSDPDLFV</sequence>
<keyword evidence="4" id="KW-1185">Reference proteome</keyword>
<dbReference type="InterPro" id="IPR002625">
    <property type="entry name" value="Smr_dom"/>
</dbReference>
<evidence type="ECO:0000313" key="3">
    <source>
        <dbReference type="EMBL" id="GFM32988.1"/>
    </source>
</evidence>
<reference evidence="3 4" key="1">
    <citation type="submission" date="2020-05" db="EMBL/GenBank/DDBJ databases">
        <title>Draft genome sequence of Desulfovibrio sp. strain HN2T.</title>
        <authorList>
            <person name="Ueno A."/>
            <person name="Tamazawa S."/>
            <person name="Tamamura S."/>
            <person name="Murakami T."/>
            <person name="Kiyama T."/>
            <person name="Inomata H."/>
            <person name="Amano Y."/>
            <person name="Miyakawa K."/>
            <person name="Tamaki H."/>
            <person name="Naganuma T."/>
            <person name="Kaneko K."/>
        </authorList>
    </citation>
    <scope>NUCLEOTIDE SEQUENCE [LARGE SCALE GENOMIC DNA]</scope>
    <source>
        <strain evidence="3 4">HN2</strain>
    </source>
</reference>
<dbReference type="PROSITE" id="PS50828">
    <property type="entry name" value="SMR"/>
    <property type="match status" value="1"/>
</dbReference>
<organism evidence="3 4">
    <name type="scientific">Desulfovibrio subterraneus</name>
    <dbReference type="NCBI Taxonomy" id="2718620"/>
    <lineage>
        <taxon>Bacteria</taxon>
        <taxon>Pseudomonadati</taxon>
        <taxon>Thermodesulfobacteriota</taxon>
        <taxon>Desulfovibrionia</taxon>
        <taxon>Desulfovibrionales</taxon>
        <taxon>Desulfovibrionaceae</taxon>
        <taxon>Desulfovibrio</taxon>
    </lineage>
</organism>
<evidence type="ECO:0000313" key="4">
    <source>
        <dbReference type="Proteomes" id="UP000503840"/>
    </source>
</evidence>
<feature type="compositionally biased region" description="Basic and acidic residues" evidence="1">
    <location>
        <begin position="136"/>
        <end position="164"/>
    </location>
</feature>
<accession>A0A7J0BHE3</accession>
<dbReference type="AlphaFoldDB" id="A0A7J0BHE3"/>
<protein>
    <submittedName>
        <fullName evidence="3">DNA mismatch repair protein MutS</fullName>
    </submittedName>
</protein>
<dbReference type="PANTHER" id="PTHR35562:SF2">
    <property type="entry name" value="DNA ENDONUCLEASE SMRA-RELATED"/>
    <property type="match status" value="1"/>
</dbReference>
<gene>
    <name evidence="3" type="ORF">DSM101010T_13530</name>
</gene>
<dbReference type="InterPro" id="IPR036063">
    <property type="entry name" value="Smr_dom_sf"/>
</dbReference>
<dbReference type="Pfam" id="PF01713">
    <property type="entry name" value="Smr"/>
    <property type="match status" value="1"/>
</dbReference>
<dbReference type="Gene3D" id="3.30.1370.110">
    <property type="match status" value="1"/>
</dbReference>
<feature type="compositionally biased region" description="Basic and acidic residues" evidence="1">
    <location>
        <begin position="7"/>
        <end position="24"/>
    </location>
</feature>
<feature type="region of interest" description="Disordered" evidence="1">
    <location>
        <begin position="1"/>
        <end position="111"/>
    </location>
</feature>
<dbReference type="SMART" id="SM00463">
    <property type="entry name" value="SMR"/>
    <property type="match status" value="1"/>
</dbReference>
<dbReference type="RefSeq" id="WP_174404640.1">
    <property type="nucleotide sequence ID" value="NZ_BLVO01000012.1"/>
</dbReference>
<comment type="caution">
    <text evidence="3">The sequence shown here is derived from an EMBL/GenBank/DDBJ whole genome shotgun (WGS) entry which is preliminary data.</text>
</comment>
<dbReference type="PANTHER" id="PTHR35562">
    <property type="entry name" value="DNA ENDONUCLEASE SMRA-RELATED"/>
    <property type="match status" value="1"/>
</dbReference>
<name>A0A7J0BHE3_9BACT</name>
<feature type="region of interest" description="Disordered" evidence="1">
    <location>
        <begin position="126"/>
        <end position="166"/>
    </location>
</feature>
<proteinExistence type="predicted"/>
<feature type="region of interest" description="Disordered" evidence="1">
    <location>
        <begin position="184"/>
        <end position="203"/>
    </location>
</feature>
<dbReference type="SUPFAM" id="SSF160443">
    <property type="entry name" value="SMR domain-like"/>
    <property type="match status" value="1"/>
</dbReference>